<dbReference type="SUPFAM" id="SSF53187">
    <property type="entry name" value="Zn-dependent exopeptidases"/>
    <property type="match status" value="1"/>
</dbReference>
<comment type="caution">
    <text evidence="2">The sequence shown here is derived from an EMBL/GenBank/DDBJ whole genome shotgun (WGS) entry which is preliminary data.</text>
</comment>
<dbReference type="PANTHER" id="PTHR11014:SF63">
    <property type="entry name" value="METALLOPEPTIDASE, PUTATIVE (AFU_ORTHOLOGUE AFUA_6G09600)-RELATED"/>
    <property type="match status" value="1"/>
</dbReference>
<dbReference type="Pfam" id="PF07687">
    <property type="entry name" value="M20_dimer"/>
    <property type="match status" value="1"/>
</dbReference>
<evidence type="ECO:0000313" key="2">
    <source>
        <dbReference type="EMBL" id="MBM6852489.1"/>
    </source>
</evidence>
<dbReference type="Proteomes" id="UP000719500">
    <property type="component" value="Unassembled WGS sequence"/>
</dbReference>
<dbReference type="SUPFAM" id="SSF55031">
    <property type="entry name" value="Bacterial exopeptidase dimerisation domain"/>
    <property type="match status" value="1"/>
</dbReference>
<dbReference type="InterPro" id="IPR036264">
    <property type="entry name" value="Bact_exopeptidase_dim_dom"/>
</dbReference>
<evidence type="ECO:0000259" key="1">
    <source>
        <dbReference type="Pfam" id="PF07687"/>
    </source>
</evidence>
<keyword evidence="3" id="KW-1185">Reference proteome</keyword>
<organism evidence="2 3">
    <name type="scientific">Oscillibacter valericigenes</name>
    <dbReference type="NCBI Taxonomy" id="351091"/>
    <lineage>
        <taxon>Bacteria</taxon>
        <taxon>Bacillati</taxon>
        <taxon>Bacillota</taxon>
        <taxon>Clostridia</taxon>
        <taxon>Eubacteriales</taxon>
        <taxon>Oscillospiraceae</taxon>
        <taxon>Oscillibacter</taxon>
    </lineage>
</organism>
<dbReference type="PIRSF" id="PIRSF005962">
    <property type="entry name" value="Pept_M20D_amidohydro"/>
    <property type="match status" value="1"/>
</dbReference>
<name>A0ABS2FXU9_9FIRM</name>
<sequence>MNCQEIKRLAEENFDFAVQTRRRFHAHPELSNQEHETTQYIIDQLEQLGIPYIRPAETGVIAVIRGKQPGKVLGIRADIDALPIQERNDVPYRSQNDGVMHACGHDAHAAELLATAKILWELRSQFRGTVKLIFQPAEEYFPSGALAMMAGGDLDDCGAIIGTHILTNLPVGKICVEAGGKMAASASVNIRVKGKGGHGGMPYQAVDAIVAAAAIIMNLQPLVSRELNFNDPAVVTIGILEAGTGKNIIAEEAYMTGTLRYFNNDLIGQLETSIRRIAENTAAAYRAQAEVEIVPGLPAVVNDAELSRMSEAVAAELFGADALIRTERNAGCDDFAYYAQKAPILYAQIGAGNPEKIPLYPHHNPRFDLDEDCMKQAAEYFTGFALTFLNS</sequence>
<proteinExistence type="predicted"/>
<dbReference type="InterPro" id="IPR002933">
    <property type="entry name" value="Peptidase_M20"/>
</dbReference>
<feature type="domain" description="Peptidase M20 dimerisation" evidence="1">
    <location>
        <begin position="185"/>
        <end position="285"/>
    </location>
</feature>
<dbReference type="InterPro" id="IPR017439">
    <property type="entry name" value="Amidohydrolase"/>
</dbReference>
<dbReference type="RefSeq" id="WP_204805811.1">
    <property type="nucleotide sequence ID" value="NZ_JACSNX010000040.1"/>
</dbReference>
<accession>A0ABS2FXU9</accession>
<reference evidence="2 3" key="1">
    <citation type="journal article" date="2021" name="Sci. Rep.">
        <title>The distribution of antibiotic resistance genes in chicken gut microbiota commensals.</title>
        <authorList>
            <person name="Juricova H."/>
            <person name="Matiasovicova J."/>
            <person name="Kubasova T."/>
            <person name="Cejkova D."/>
            <person name="Rychlik I."/>
        </authorList>
    </citation>
    <scope>NUCLEOTIDE SEQUENCE [LARGE SCALE GENOMIC DNA]</scope>
    <source>
        <strain evidence="2 3">An411</strain>
    </source>
</reference>
<dbReference type="Gene3D" id="3.40.630.10">
    <property type="entry name" value="Zn peptidases"/>
    <property type="match status" value="1"/>
</dbReference>
<gene>
    <name evidence="2" type="ORF">H9X91_13715</name>
</gene>
<protein>
    <submittedName>
        <fullName evidence="2">Amidohydrolase</fullName>
    </submittedName>
</protein>
<dbReference type="Gene3D" id="3.30.70.360">
    <property type="match status" value="1"/>
</dbReference>
<dbReference type="Pfam" id="PF01546">
    <property type="entry name" value="Peptidase_M20"/>
    <property type="match status" value="1"/>
</dbReference>
<dbReference type="PANTHER" id="PTHR11014">
    <property type="entry name" value="PEPTIDASE M20 FAMILY MEMBER"/>
    <property type="match status" value="1"/>
</dbReference>
<dbReference type="EMBL" id="JACSNX010000040">
    <property type="protein sequence ID" value="MBM6852489.1"/>
    <property type="molecule type" value="Genomic_DNA"/>
</dbReference>
<evidence type="ECO:0000313" key="3">
    <source>
        <dbReference type="Proteomes" id="UP000719500"/>
    </source>
</evidence>
<dbReference type="InterPro" id="IPR011650">
    <property type="entry name" value="Peptidase_M20_dimer"/>
</dbReference>
<dbReference type="NCBIfam" id="TIGR01891">
    <property type="entry name" value="amidohydrolases"/>
    <property type="match status" value="1"/>
</dbReference>